<accession>A0A4C1V3Y8</accession>
<reference evidence="1 2" key="1">
    <citation type="journal article" date="2019" name="Commun. Biol.">
        <title>The bagworm genome reveals a unique fibroin gene that provides high tensile strength.</title>
        <authorList>
            <person name="Kono N."/>
            <person name="Nakamura H."/>
            <person name="Ohtoshi R."/>
            <person name="Tomita M."/>
            <person name="Numata K."/>
            <person name="Arakawa K."/>
        </authorList>
    </citation>
    <scope>NUCLEOTIDE SEQUENCE [LARGE SCALE GENOMIC DNA]</scope>
</reference>
<name>A0A4C1V3Y8_EUMVA</name>
<protein>
    <submittedName>
        <fullName evidence="1">Uncharacterized protein</fullName>
    </submittedName>
</protein>
<dbReference type="EMBL" id="BGZK01000267">
    <property type="protein sequence ID" value="GBP32945.1"/>
    <property type="molecule type" value="Genomic_DNA"/>
</dbReference>
<evidence type="ECO:0000313" key="2">
    <source>
        <dbReference type="Proteomes" id="UP000299102"/>
    </source>
</evidence>
<organism evidence="1 2">
    <name type="scientific">Eumeta variegata</name>
    <name type="common">Bagworm moth</name>
    <name type="synonym">Eumeta japonica</name>
    <dbReference type="NCBI Taxonomy" id="151549"/>
    <lineage>
        <taxon>Eukaryota</taxon>
        <taxon>Metazoa</taxon>
        <taxon>Ecdysozoa</taxon>
        <taxon>Arthropoda</taxon>
        <taxon>Hexapoda</taxon>
        <taxon>Insecta</taxon>
        <taxon>Pterygota</taxon>
        <taxon>Neoptera</taxon>
        <taxon>Endopterygota</taxon>
        <taxon>Lepidoptera</taxon>
        <taxon>Glossata</taxon>
        <taxon>Ditrysia</taxon>
        <taxon>Tineoidea</taxon>
        <taxon>Psychidae</taxon>
        <taxon>Oiketicinae</taxon>
        <taxon>Eumeta</taxon>
    </lineage>
</organism>
<gene>
    <name evidence="1" type="ORF">EVAR_20125_1</name>
</gene>
<comment type="caution">
    <text evidence="1">The sequence shown here is derived from an EMBL/GenBank/DDBJ whole genome shotgun (WGS) entry which is preliminary data.</text>
</comment>
<evidence type="ECO:0000313" key="1">
    <source>
        <dbReference type="EMBL" id="GBP32945.1"/>
    </source>
</evidence>
<proteinExistence type="predicted"/>
<sequence>MRTLQGAHLCARLRPVMTYAAPVFAHANPSTLQIPDSSKQLPQKSFRRTLDNHALTASHTDRLRYTKSSKPQYIEATDNRQPICCFRGFWSVKVGHAPRMRLECSGRRRNNTKEEGKLRPPKRAKPVCIVVSDSCPALDFEFGVTLIRYVGSEADLSPNLSLYVERITEHSLADVDVVSAAAGCGRGTNPAQVLDEVYR</sequence>
<dbReference type="Proteomes" id="UP000299102">
    <property type="component" value="Unassembled WGS sequence"/>
</dbReference>
<keyword evidence="2" id="KW-1185">Reference proteome</keyword>
<dbReference type="AlphaFoldDB" id="A0A4C1V3Y8"/>